<dbReference type="EMBL" id="CP016268">
    <property type="protein sequence ID" value="ANO52079.1"/>
    <property type="molecule type" value="Genomic_DNA"/>
</dbReference>
<evidence type="ECO:0000259" key="1">
    <source>
        <dbReference type="Pfam" id="PF07969"/>
    </source>
</evidence>
<gene>
    <name evidence="2" type="ORF">BA177_13510</name>
</gene>
<evidence type="ECO:0000313" key="2">
    <source>
        <dbReference type="EMBL" id="ANO52079.1"/>
    </source>
</evidence>
<dbReference type="KEGG" id="woc:BA177_13510"/>
<dbReference type="InterPro" id="IPR033932">
    <property type="entry name" value="YtcJ-like"/>
</dbReference>
<dbReference type="SUPFAM" id="SSF51556">
    <property type="entry name" value="Metallo-dependent hydrolases"/>
    <property type="match status" value="1"/>
</dbReference>
<accession>A0A193LI61</accession>
<dbReference type="Gene3D" id="2.30.40.10">
    <property type="entry name" value="Urease, subunit C, domain 1"/>
    <property type="match status" value="1"/>
</dbReference>
<dbReference type="InterPro" id="IPR032466">
    <property type="entry name" value="Metal_Hydrolase"/>
</dbReference>
<dbReference type="InterPro" id="IPR013108">
    <property type="entry name" value="Amidohydro_3"/>
</dbReference>
<dbReference type="Gene3D" id="3.10.310.70">
    <property type="match status" value="1"/>
</dbReference>
<dbReference type="GO" id="GO:0016810">
    <property type="term" value="F:hydrolase activity, acting on carbon-nitrogen (but not peptide) bonds"/>
    <property type="evidence" value="ECO:0007669"/>
    <property type="project" value="InterPro"/>
</dbReference>
<dbReference type="PROSITE" id="PS51257">
    <property type="entry name" value="PROKAR_LIPOPROTEIN"/>
    <property type="match status" value="1"/>
</dbReference>
<proteinExistence type="predicted"/>
<keyword evidence="3" id="KW-1185">Reference proteome</keyword>
<sequence length="587" mass="62962">MNRIVLWVVVGTIGALLSACKGESTVNADETADLILTNARVYTLNWDDPDTHGNPAGNAPFANGQWQPDATAIAVKNGLLQRVGNATDISKLAGTTTTVIDLAGATVIPGLIESHGHFHELGELAERVDLNGVTTMEDMASRVRTRATQTPAGEWVVGGGWDEGAWADQLPDKSALDAAAPDHPVMLKGRRGFAIVVNQRALDIAGISAATDSPSGGDIVKDDNGEPTGVFLNRAQTMIYDAMPEATLEQKKRMLLHGLNEIAEAGYVNGHHAGIYADYMPAYLALAEAGELPVRVEGMIAARPENMALLKQWINKGPTQDRNAYFQVRGVKAYYDGSLGSRGASMLDDYSDMPGHKGIAGSAYGFPEDAVSEAIAAGFQAGIHAIGDGGNRAVLNFYERVLRDDPAARGLRHRVEHAQIVHPDDFARFGELNLVASMEPGHAVEDSPWAEERVGPQRILGGYAWRTLRENGAGLIFNSDLSGTDFDIFYGLHCAVTRTNRDGEPPGGWYPAQNMSIEEAVRAYTSWPARSSLREDLTGTLAAGKWADITVLSIDPFQTAAADPHRLLDGKALMTVVAGKVVYDGRQ</sequence>
<dbReference type="CDD" id="cd01300">
    <property type="entry name" value="YtcJ_like"/>
    <property type="match status" value="1"/>
</dbReference>
<dbReference type="AlphaFoldDB" id="A0A193LI61"/>
<protein>
    <recommendedName>
        <fullName evidence="1">Amidohydrolase 3 domain-containing protein</fullName>
    </recommendedName>
</protein>
<dbReference type="SUPFAM" id="SSF51338">
    <property type="entry name" value="Composite domain of metallo-dependent hydrolases"/>
    <property type="match status" value="1"/>
</dbReference>
<dbReference type="PANTHER" id="PTHR22642:SF2">
    <property type="entry name" value="PROTEIN LONG AFTER FAR-RED 3"/>
    <property type="match status" value="1"/>
</dbReference>
<organism evidence="2 3">
    <name type="scientific">Woeseia oceani</name>
    <dbReference type="NCBI Taxonomy" id="1548547"/>
    <lineage>
        <taxon>Bacteria</taxon>
        <taxon>Pseudomonadati</taxon>
        <taxon>Pseudomonadota</taxon>
        <taxon>Gammaproteobacteria</taxon>
        <taxon>Woeseiales</taxon>
        <taxon>Woeseiaceae</taxon>
        <taxon>Woeseia</taxon>
    </lineage>
</organism>
<dbReference type="Pfam" id="PF07969">
    <property type="entry name" value="Amidohydro_3"/>
    <property type="match status" value="1"/>
</dbReference>
<dbReference type="OrthoDB" id="9031471at2"/>
<name>A0A193LI61_9GAMM</name>
<dbReference type="PANTHER" id="PTHR22642">
    <property type="entry name" value="IMIDAZOLONEPROPIONASE"/>
    <property type="match status" value="1"/>
</dbReference>
<evidence type="ECO:0000313" key="3">
    <source>
        <dbReference type="Proteomes" id="UP000092695"/>
    </source>
</evidence>
<dbReference type="Proteomes" id="UP000092695">
    <property type="component" value="Chromosome"/>
</dbReference>
<dbReference type="Gene3D" id="3.20.20.140">
    <property type="entry name" value="Metal-dependent hydrolases"/>
    <property type="match status" value="1"/>
</dbReference>
<feature type="domain" description="Amidohydrolase 3" evidence="1">
    <location>
        <begin position="99"/>
        <end position="583"/>
    </location>
</feature>
<reference evidence="2 3" key="1">
    <citation type="submission" date="2016-06" db="EMBL/GenBank/DDBJ databases">
        <title>Complete genome sequence of a deep-branching marine Gamma Proteobacterium Woeseia oceani type strain XK5.</title>
        <authorList>
            <person name="Mu D."/>
            <person name="Du Z."/>
        </authorList>
    </citation>
    <scope>NUCLEOTIDE SEQUENCE [LARGE SCALE GENOMIC DNA]</scope>
    <source>
        <strain evidence="2 3">XK5</strain>
    </source>
</reference>
<dbReference type="InterPro" id="IPR011059">
    <property type="entry name" value="Metal-dep_hydrolase_composite"/>
</dbReference>
<dbReference type="RefSeq" id="WP_068617056.1">
    <property type="nucleotide sequence ID" value="NZ_CP016268.1"/>
</dbReference>